<dbReference type="AlphaFoldDB" id="A0A444UXV8"/>
<feature type="compositionally biased region" description="Polar residues" evidence="1">
    <location>
        <begin position="109"/>
        <end position="119"/>
    </location>
</feature>
<name>A0A444UXV8_ACIRT</name>
<dbReference type="EMBL" id="SCEB01005345">
    <property type="protein sequence ID" value="RXM92982.1"/>
    <property type="molecule type" value="Genomic_DNA"/>
</dbReference>
<evidence type="ECO:0000256" key="1">
    <source>
        <dbReference type="SAM" id="MobiDB-lite"/>
    </source>
</evidence>
<sequence>MGVCHSLRSRVIGPQSSIAYTGRGGGTGGTEGDQGHADLASDPQLRDRLRAEEKARMKAENKRSRSIDKSLKAEKREYKQTHRLLLLGQLPADNTDSQCDSFKGCGVTRSGQSGHTWQVETPRDVTRRV</sequence>
<evidence type="ECO:0000313" key="3">
    <source>
        <dbReference type="Proteomes" id="UP000289886"/>
    </source>
</evidence>
<keyword evidence="3" id="KW-1185">Reference proteome</keyword>
<feature type="compositionally biased region" description="Basic and acidic residues" evidence="1">
    <location>
        <begin position="44"/>
        <end position="73"/>
    </location>
</feature>
<feature type="region of interest" description="Disordered" evidence="1">
    <location>
        <begin position="106"/>
        <end position="129"/>
    </location>
</feature>
<accession>A0A444UXV8</accession>
<reference evidence="2 3" key="1">
    <citation type="submission" date="2019-01" db="EMBL/GenBank/DDBJ databases">
        <title>Draft Genome and Complete Hox-Cluster Characterization of the Sterlet Sturgeon (Acipenser ruthenus).</title>
        <authorList>
            <person name="Wei Q."/>
        </authorList>
    </citation>
    <scope>NUCLEOTIDE SEQUENCE [LARGE SCALE GENOMIC DNA]</scope>
    <source>
        <strain evidence="2">WHYD16114868_AA</strain>
        <tissue evidence="2">Blood</tissue>
    </source>
</reference>
<evidence type="ECO:0000313" key="2">
    <source>
        <dbReference type="EMBL" id="RXM92982.1"/>
    </source>
</evidence>
<organism evidence="2 3">
    <name type="scientific">Acipenser ruthenus</name>
    <name type="common">Sterlet sturgeon</name>
    <dbReference type="NCBI Taxonomy" id="7906"/>
    <lineage>
        <taxon>Eukaryota</taxon>
        <taxon>Metazoa</taxon>
        <taxon>Chordata</taxon>
        <taxon>Craniata</taxon>
        <taxon>Vertebrata</taxon>
        <taxon>Euteleostomi</taxon>
        <taxon>Actinopterygii</taxon>
        <taxon>Chondrostei</taxon>
        <taxon>Acipenseriformes</taxon>
        <taxon>Acipenseridae</taxon>
        <taxon>Acipenser</taxon>
    </lineage>
</organism>
<comment type="caution">
    <text evidence="2">The sequence shown here is derived from an EMBL/GenBank/DDBJ whole genome shotgun (WGS) entry which is preliminary data.</text>
</comment>
<feature type="compositionally biased region" description="Gly residues" evidence="1">
    <location>
        <begin position="22"/>
        <end position="32"/>
    </location>
</feature>
<protein>
    <submittedName>
        <fullName evidence="2">Uncharacterized protein</fullName>
    </submittedName>
</protein>
<dbReference type="Proteomes" id="UP000289886">
    <property type="component" value="Unassembled WGS sequence"/>
</dbReference>
<feature type="region of interest" description="Disordered" evidence="1">
    <location>
        <begin position="1"/>
        <end position="73"/>
    </location>
</feature>
<gene>
    <name evidence="2" type="ORF">EOD39_19562</name>
</gene>
<proteinExistence type="predicted"/>